<dbReference type="AlphaFoldDB" id="A0A4D9DQU3"/>
<feature type="transmembrane region" description="Helical" evidence="1">
    <location>
        <begin position="196"/>
        <end position="216"/>
    </location>
</feature>
<evidence type="ECO:0000313" key="4">
    <source>
        <dbReference type="Proteomes" id="UP000297703"/>
    </source>
</evidence>
<keyword evidence="4" id="KW-1185">Reference proteome</keyword>
<name>A0A4D9DQU3_9SAUR</name>
<accession>A0A4D9DQU3</accession>
<dbReference type="EMBL" id="QXTE01000379">
    <property type="protein sequence ID" value="TFJ98641.1"/>
    <property type="molecule type" value="Genomic_DNA"/>
</dbReference>
<dbReference type="InterPro" id="IPR052754">
    <property type="entry name" value="NTPase_KAP_P-loop"/>
</dbReference>
<dbReference type="InterPro" id="IPR011646">
    <property type="entry name" value="KAP_P-loop"/>
</dbReference>
<dbReference type="PANTHER" id="PTHR22674">
    <property type="entry name" value="NTPASE, KAP FAMILY P-LOOP DOMAIN-CONTAINING 1"/>
    <property type="match status" value="1"/>
</dbReference>
<sequence>MTKATGTKDYKRLSVEINMEETLEKATNEAKMTNEDICCKALATALCHITPPVTIGLYAPWGCRKKMLLDRIQEYMTPKREEKTKKHKLPGCFLLATDRLVRLIRLFCIVIRMVFFIPVRKKPQADDTCYIFINFSAWEYVGSDHTWAGLVTTLCDEIEKRYRILMSVFRVFGSEVKDETPQKSENKWVMKSYMKCLLWCTFLLIVIFFLICLETSSRYKIVNILIPTGSAITIYVTGIGLPVLKNVIFTLKSKLAKEMSRKDFSSQLGFMHNVKIEVEVITNFLQFMAFYKQKEICVVLKVTNLDICTPDKVEIGNEYMPGNNIQMKRIVNTVINIRLMINMGFQTEVETENNFEVLVNWVILANNWPCRLSWILQCVEDDWQRNQLNETNVGSQEDADLLLDIYNNNSSELDKIKPKIEKLLELDGDPDLFINFLKTKKFTVKHVKQFSNLTINLDSSLKRRLELIRSMNGITSDKLNQTIPHELCDECQ</sequence>
<gene>
    <name evidence="3" type="ORF">DR999_PMT19415</name>
</gene>
<evidence type="ECO:0000259" key="2">
    <source>
        <dbReference type="Pfam" id="PF07693"/>
    </source>
</evidence>
<protein>
    <submittedName>
        <fullName evidence="3">E3 ubiquitin-protein ligase RING2-A-like</fullName>
    </submittedName>
</protein>
<dbReference type="PANTHER" id="PTHR22674:SF6">
    <property type="entry name" value="NTPASE KAP FAMILY P-LOOP DOMAIN-CONTAINING PROTEIN 1"/>
    <property type="match status" value="1"/>
</dbReference>
<dbReference type="OrthoDB" id="10015264at2759"/>
<comment type="caution">
    <text evidence="3">The sequence shown here is derived from an EMBL/GenBank/DDBJ whole genome shotgun (WGS) entry which is preliminary data.</text>
</comment>
<reference evidence="3 4" key="2">
    <citation type="submission" date="2019-04" db="EMBL/GenBank/DDBJ databases">
        <title>The genome sequence of big-headed turtle.</title>
        <authorList>
            <person name="Gong S."/>
        </authorList>
    </citation>
    <scope>NUCLEOTIDE SEQUENCE [LARGE SCALE GENOMIC DNA]</scope>
    <source>
        <strain evidence="3">DO16091913</strain>
        <tissue evidence="3">Muscle</tissue>
    </source>
</reference>
<keyword evidence="1" id="KW-1133">Transmembrane helix</keyword>
<dbReference type="STRING" id="55544.A0A4D9DQU3"/>
<keyword evidence="1" id="KW-0472">Membrane</keyword>
<evidence type="ECO:0000313" key="3">
    <source>
        <dbReference type="EMBL" id="TFJ98641.1"/>
    </source>
</evidence>
<dbReference type="Pfam" id="PF07693">
    <property type="entry name" value="KAP_NTPase"/>
    <property type="match status" value="1"/>
</dbReference>
<dbReference type="Proteomes" id="UP000297703">
    <property type="component" value="Unassembled WGS sequence"/>
</dbReference>
<evidence type="ECO:0000256" key="1">
    <source>
        <dbReference type="SAM" id="Phobius"/>
    </source>
</evidence>
<reference evidence="3 4" key="1">
    <citation type="submission" date="2019-04" db="EMBL/GenBank/DDBJ databases">
        <title>Draft genome of the big-headed turtle Platysternon megacephalum.</title>
        <authorList>
            <person name="Gong S."/>
        </authorList>
    </citation>
    <scope>NUCLEOTIDE SEQUENCE [LARGE SCALE GENOMIC DNA]</scope>
    <source>
        <strain evidence="3">DO16091913</strain>
        <tissue evidence="3">Muscle</tissue>
    </source>
</reference>
<organism evidence="3 4">
    <name type="scientific">Platysternon megacephalum</name>
    <name type="common">big-headed turtle</name>
    <dbReference type="NCBI Taxonomy" id="55544"/>
    <lineage>
        <taxon>Eukaryota</taxon>
        <taxon>Metazoa</taxon>
        <taxon>Chordata</taxon>
        <taxon>Craniata</taxon>
        <taxon>Vertebrata</taxon>
        <taxon>Euteleostomi</taxon>
        <taxon>Archelosauria</taxon>
        <taxon>Testudinata</taxon>
        <taxon>Testudines</taxon>
        <taxon>Cryptodira</taxon>
        <taxon>Durocryptodira</taxon>
        <taxon>Testudinoidea</taxon>
        <taxon>Platysternidae</taxon>
        <taxon>Platysternon</taxon>
    </lineage>
</organism>
<proteinExistence type="predicted"/>
<feature type="domain" description="KAP NTPase" evidence="2">
    <location>
        <begin position="40"/>
        <end position="173"/>
    </location>
</feature>
<feature type="transmembrane region" description="Helical" evidence="1">
    <location>
        <begin position="222"/>
        <end position="244"/>
    </location>
</feature>
<keyword evidence="1" id="KW-0812">Transmembrane</keyword>